<proteinExistence type="predicted"/>
<dbReference type="Gene3D" id="1.10.260.40">
    <property type="entry name" value="lambda repressor-like DNA-binding domains"/>
    <property type="match status" value="1"/>
</dbReference>
<feature type="domain" description="HTH cro/C1-type" evidence="2">
    <location>
        <begin position="67"/>
        <end position="122"/>
    </location>
</feature>
<feature type="region of interest" description="Disordered" evidence="1">
    <location>
        <begin position="1"/>
        <end position="31"/>
    </location>
</feature>
<dbReference type="SMART" id="SM00530">
    <property type="entry name" value="HTH_XRE"/>
    <property type="match status" value="1"/>
</dbReference>
<dbReference type="EMBL" id="BOMS01000017">
    <property type="protein sequence ID" value="GIE65212.1"/>
    <property type="molecule type" value="Genomic_DNA"/>
</dbReference>
<evidence type="ECO:0000313" key="3">
    <source>
        <dbReference type="EMBL" id="GIE65212.1"/>
    </source>
</evidence>
<sequence>MVSASDSRGRAGVRGVPGRPQERGEPAMTGYHKWSDIRAEFVERAGGEEAVAEARRQTQAYIDGYRLAERRKALKLTQAVVAERMGVTKGRVSQIERGEVSTVETLSRYVEALGGRLQITAVFGDDLYILQSADPRNAGTAPQKADTAPQSAGTQNAGAQAA</sequence>
<comment type="caution">
    <text evidence="3">The sequence shown here is derived from an EMBL/GenBank/DDBJ whole genome shotgun (WGS) entry which is preliminary data.</text>
</comment>
<gene>
    <name evidence="3" type="ORF">Apa02nite_013200</name>
</gene>
<protein>
    <recommendedName>
        <fullName evidence="2">HTH cro/C1-type domain-containing protein</fullName>
    </recommendedName>
</protein>
<dbReference type="PROSITE" id="PS50943">
    <property type="entry name" value="HTH_CROC1"/>
    <property type="match status" value="1"/>
</dbReference>
<reference evidence="3 4" key="1">
    <citation type="submission" date="2021-01" db="EMBL/GenBank/DDBJ databases">
        <title>Whole genome shotgun sequence of Actinoplanes palleronii NBRC 14916.</title>
        <authorList>
            <person name="Komaki H."/>
            <person name="Tamura T."/>
        </authorList>
    </citation>
    <scope>NUCLEOTIDE SEQUENCE [LARGE SCALE GENOMIC DNA]</scope>
    <source>
        <strain evidence="3 4">NBRC 14916</strain>
    </source>
</reference>
<dbReference type="Pfam" id="PF01381">
    <property type="entry name" value="HTH_3"/>
    <property type="match status" value="1"/>
</dbReference>
<name>A0ABQ4B3G9_9ACTN</name>
<dbReference type="InterPro" id="IPR010982">
    <property type="entry name" value="Lambda_DNA-bd_dom_sf"/>
</dbReference>
<dbReference type="InterPro" id="IPR001387">
    <property type="entry name" value="Cro/C1-type_HTH"/>
</dbReference>
<feature type="compositionally biased region" description="Polar residues" evidence="1">
    <location>
        <begin position="148"/>
        <end position="162"/>
    </location>
</feature>
<feature type="region of interest" description="Disordered" evidence="1">
    <location>
        <begin position="134"/>
        <end position="162"/>
    </location>
</feature>
<dbReference type="Proteomes" id="UP000624709">
    <property type="component" value="Unassembled WGS sequence"/>
</dbReference>
<evidence type="ECO:0000259" key="2">
    <source>
        <dbReference type="PROSITE" id="PS50943"/>
    </source>
</evidence>
<dbReference type="SUPFAM" id="SSF47413">
    <property type="entry name" value="lambda repressor-like DNA-binding domains"/>
    <property type="match status" value="1"/>
</dbReference>
<evidence type="ECO:0000313" key="4">
    <source>
        <dbReference type="Proteomes" id="UP000624709"/>
    </source>
</evidence>
<dbReference type="CDD" id="cd00093">
    <property type="entry name" value="HTH_XRE"/>
    <property type="match status" value="1"/>
</dbReference>
<organism evidence="3 4">
    <name type="scientific">Actinoplanes palleronii</name>
    <dbReference type="NCBI Taxonomy" id="113570"/>
    <lineage>
        <taxon>Bacteria</taxon>
        <taxon>Bacillati</taxon>
        <taxon>Actinomycetota</taxon>
        <taxon>Actinomycetes</taxon>
        <taxon>Micromonosporales</taxon>
        <taxon>Micromonosporaceae</taxon>
        <taxon>Actinoplanes</taxon>
    </lineage>
</organism>
<evidence type="ECO:0000256" key="1">
    <source>
        <dbReference type="SAM" id="MobiDB-lite"/>
    </source>
</evidence>
<keyword evidence="4" id="KW-1185">Reference proteome</keyword>
<accession>A0ABQ4B3G9</accession>